<dbReference type="AlphaFoldDB" id="A0A2U1NB50"/>
<dbReference type="EMBL" id="PKPP01003193">
    <property type="protein sequence ID" value="PWA70718.1"/>
    <property type="molecule type" value="Genomic_DNA"/>
</dbReference>
<accession>A0A2U1NB50</accession>
<feature type="compositionally biased region" description="Polar residues" evidence="1">
    <location>
        <begin position="152"/>
        <end position="161"/>
    </location>
</feature>
<gene>
    <name evidence="2" type="ORF">CTI12_AA275190</name>
</gene>
<keyword evidence="3" id="KW-1185">Reference proteome</keyword>
<dbReference type="OrthoDB" id="2919534at2759"/>
<dbReference type="PANTHER" id="PTHR33240:SF8">
    <property type="entry name" value="OS03G0439900 PROTEIN"/>
    <property type="match status" value="1"/>
</dbReference>
<evidence type="ECO:0000313" key="2">
    <source>
        <dbReference type="EMBL" id="PWA70718.1"/>
    </source>
</evidence>
<protein>
    <recommendedName>
        <fullName evidence="4">Reverse transcriptase domain-containing protein</fullName>
    </recommendedName>
</protein>
<name>A0A2U1NB50_ARTAN</name>
<dbReference type="PANTHER" id="PTHR33240">
    <property type="entry name" value="OS08G0508500 PROTEIN"/>
    <property type="match status" value="1"/>
</dbReference>
<evidence type="ECO:0000313" key="3">
    <source>
        <dbReference type="Proteomes" id="UP000245207"/>
    </source>
</evidence>
<dbReference type="Proteomes" id="UP000245207">
    <property type="component" value="Unassembled WGS sequence"/>
</dbReference>
<comment type="caution">
    <text evidence="2">The sequence shown here is derived from an EMBL/GenBank/DDBJ whole genome shotgun (WGS) entry which is preliminary data.</text>
</comment>
<sequence length="161" mass="17942">MKFAVVRSPSPYNIILGRSGIKELRAIPSTIHAMMKFPTPRGVATLVTRSIIISECRKLEEKFLLGKEEEIEVPPVTAIMSEVTKTEEILVHPAYPDQLVTIGKNFSLEGCPKPQAGNKARRRMAQVARTIKPQAGNKAKRRTAQVARTIKPQASNKTKRR</sequence>
<evidence type="ECO:0008006" key="4">
    <source>
        <dbReference type="Google" id="ProtNLM"/>
    </source>
</evidence>
<organism evidence="2 3">
    <name type="scientific">Artemisia annua</name>
    <name type="common">Sweet wormwood</name>
    <dbReference type="NCBI Taxonomy" id="35608"/>
    <lineage>
        <taxon>Eukaryota</taxon>
        <taxon>Viridiplantae</taxon>
        <taxon>Streptophyta</taxon>
        <taxon>Embryophyta</taxon>
        <taxon>Tracheophyta</taxon>
        <taxon>Spermatophyta</taxon>
        <taxon>Magnoliopsida</taxon>
        <taxon>eudicotyledons</taxon>
        <taxon>Gunneridae</taxon>
        <taxon>Pentapetalae</taxon>
        <taxon>asterids</taxon>
        <taxon>campanulids</taxon>
        <taxon>Asterales</taxon>
        <taxon>Asteraceae</taxon>
        <taxon>Asteroideae</taxon>
        <taxon>Anthemideae</taxon>
        <taxon>Artemisiinae</taxon>
        <taxon>Artemisia</taxon>
    </lineage>
</organism>
<evidence type="ECO:0000256" key="1">
    <source>
        <dbReference type="SAM" id="MobiDB-lite"/>
    </source>
</evidence>
<feature type="region of interest" description="Disordered" evidence="1">
    <location>
        <begin position="132"/>
        <end position="161"/>
    </location>
</feature>
<reference evidence="2 3" key="1">
    <citation type="journal article" date="2018" name="Mol. Plant">
        <title>The genome of Artemisia annua provides insight into the evolution of Asteraceae family and artemisinin biosynthesis.</title>
        <authorList>
            <person name="Shen Q."/>
            <person name="Zhang L."/>
            <person name="Liao Z."/>
            <person name="Wang S."/>
            <person name="Yan T."/>
            <person name="Shi P."/>
            <person name="Liu M."/>
            <person name="Fu X."/>
            <person name="Pan Q."/>
            <person name="Wang Y."/>
            <person name="Lv Z."/>
            <person name="Lu X."/>
            <person name="Zhang F."/>
            <person name="Jiang W."/>
            <person name="Ma Y."/>
            <person name="Chen M."/>
            <person name="Hao X."/>
            <person name="Li L."/>
            <person name="Tang Y."/>
            <person name="Lv G."/>
            <person name="Zhou Y."/>
            <person name="Sun X."/>
            <person name="Brodelius P.E."/>
            <person name="Rose J.K.C."/>
            <person name="Tang K."/>
        </authorList>
    </citation>
    <scope>NUCLEOTIDE SEQUENCE [LARGE SCALE GENOMIC DNA]</scope>
    <source>
        <strain evidence="3">cv. Huhao1</strain>
        <tissue evidence="2">Leaf</tissue>
    </source>
</reference>
<proteinExistence type="predicted"/>